<proteinExistence type="predicted"/>
<sequence>MIKSSVALSWTSVNEPPIITALSIGKKSLCPDQLEAITGFPVIVNSNKGLPNPSPLVIETIALTLGWLYNSFISWFDNSPNNK</sequence>
<comment type="caution">
    <text evidence="1">The sequence shown here is derived from an EMBL/GenBank/DDBJ whole genome shotgun (WGS) entry which is preliminary data.</text>
</comment>
<dbReference type="Proteomes" id="UP001162175">
    <property type="component" value="Unassembled WGS sequence"/>
</dbReference>
<dbReference type="AlphaFoldDB" id="A0AA43U1S7"/>
<evidence type="ECO:0000313" key="1">
    <source>
        <dbReference type="EMBL" id="MDI3349717.1"/>
    </source>
</evidence>
<gene>
    <name evidence="1" type="ORF">DCBHLPFO_00633</name>
</gene>
<protein>
    <submittedName>
        <fullName evidence="1">Uncharacterized protein</fullName>
    </submittedName>
</protein>
<dbReference type="EMBL" id="JAPFAR010000096">
    <property type="protein sequence ID" value="MDI3349717.1"/>
    <property type="molecule type" value="Genomic_DNA"/>
</dbReference>
<organism evidence="1 2">
    <name type="scientific">Mycoplasmopsis arginini</name>
    <name type="common">Mycoplasma arginini</name>
    <dbReference type="NCBI Taxonomy" id="2094"/>
    <lineage>
        <taxon>Bacteria</taxon>
        <taxon>Bacillati</taxon>
        <taxon>Mycoplasmatota</taxon>
        <taxon>Mycoplasmoidales</taxon>
        <taxon>Metamycoplasmataceae</taxon>
        <taxon>Mycoplasmopsis</taxon>
    </lineage>
</organism>
<accession>A0AA43U1S7</accession>
<evidence type="ECO:0000313" key="2">
    <source>
        <dbReference type="Proteomes" id="UP001162175"/>
    </source>
</evidence>
<reference evidence="1" key="1">
    <citation type="submission" date="2022-11" db="EMBL/GenBank/DDBJ databases">
        <title>Draft genome of Mycoplasma arginini isolated from fly.</title>
        <authorList>
            <person name="Severgnini M."/>
            <person name="Gioia G."/>
            <person name="Cremonesi P."/>
            <person name="Moroni P."/>
            <person name="Addis M.F."/>
            <person name="Castiglioni B."/>
        </authorList>
    </citation>
    <scope>NUCLEOTIDE SEQUENCE</scope>
    <source>
        <strain evidence="1">QMP CG1-1632</strain>
    </source>
</reference>
<name>A0AA43U1S7_MYCAR</name>